<evidence type="ECO:0000256" key="1">
    <source>
        <dbReference type="SAM" id="MobiDB-lite"/>
    </source>
</evidence>
<reference evidence="2" key="8">
    <citation type="journal article" date="2005" name="Science">
        <title>Antisense Transcription in the Mammalian Transcriptome.</title>
        <authorList>
            <consortium name="RIKEN Genome Exploration Research Group and Genome Science Group (Genome Network Project Core Group) and the FANTOM Consortium"/>
        </authorList>
    </citation>
    <scope>NUCLEOTIDE SEQUENCE</scope>
    <source>
        <strain evidence="2">C57BL/6J</strain>
        <tissue evidence="2">Spinal cord</tissue>
    </source>
</reference>
<protein>
    <submittedName>
        <fullName evidence="2">Uncharacterized protein</fullName>
    </submittedName>
</protein>
<reference evidence="2" key="7">
    <citation type="journal article" date="2005" name="Science">
        <title>The Transcriptional Landscape of the Mammalian Genome.</title>
        <authorList>
            <consortium name="The FANTOM Consortium"/>
            <consortium name="Riken Genome Exploration Research Group and Genome Science Group (Genome Network Project Core Group)"/>
        </authorList>
    </citation>
    <scope>NUCLEOTIDE SEQUENCE</scope>
    <source>
        <strain evidence="2">C57BL/6J</strain>
        <tissue evidence="2">Spinal cord</tissue>
    </source>
</reference>
<reference evidence="2" key="4">
    <citation type="journal article" date="2001" name="Nature">
        <title>Functional annotation of a full-length mouse cDNA collection.</title>
        <authorList>
            <consortium name="The RIKEN Genome Exploration Research Group Phase II Team and the FANTOM Consortium"/>
        </authorList>
    </citation>
    <scope>NUCLEOTIDE SEQUENCE</scope>
    <source>
        <strain evidence="2">C57BL/6J</strain>
        <tissue evidence="2">Spinal cord</tissue>
    </source>
</reference>
<dbReference type="AlphaFoldDB" id="Q8CA38"/>
<dbReference type="EMBL" id="AK039719">
    <property type="protein sequence ID" value="BAC30427.1"/>
    <property type="molecule type" value="mRNA"/>
</dbReference>
<sequence length="145" mass="15393">MDSRCCLPHLDNPIQPTWTLASEPCLRESLSLLATGASRGPGVCRSSQMFPHQPGGETSPWSAGENLVLPQTRFAIRRKLGPMEEGAGARPSGQGCRQPYLPPSLEACTQVALNVDLGVPGAQSVRYFRTAAPLPALGLSPVSRS</sequence>
<reference evidence="2" key="1">
    <citation type="journal article" date="1999" name="Methods Enzymol.">
        <title>High-efficiency full-length cDNA cloning.</title>
        <authorList>
            <person name="Carninci P."/>
            <person name="Hayashizaki Y."/>
        </authorList>
    </citation>
    <scope>NUCLEOTIDE SEQUENCE</scope>
    <source>
        <strain evidence="2">C57BL/6J</strain>
        <tissue evidence="2">Spinal cord</tissue>
    </source>
</reference>
<reference evidence="2" key="3">
    <citation type="journal article" date="2000" name="Genome Res.">
        <title>RIKEN integrated sequence analysis (RISA) system--384-format sequencing pipeline with 384 multicapillary sequencer.</title>
        <authorList>
            <person name="Shibata K."/>
            <person name="Itoh M."/>
            <person name="Aizawa K."/>
            <person name="Nagaoka S."/>
            <person name="Sasaki N."/>
            <person name="Carninci P."/>
            <person name="Konno H."/>
            <person name="Akiyama J."/>
            <person name="Nishi K."/>
            <person name="Kitsunai T."/>
            <person name="Tashiro H."/>
            <person name="Itoh M."/>
            <person name="Sumi N."/>
            <person name="Ishii Y."/>
            <person name="Nakamura S."/>
            <person name="Hazama M."/>
            <person name="Nishine T."/>
            <person name="Harada A."/>
            <person name="Yamamoto R."/>
            <person name="Matsumoto H."/>
            <person name="Sakaguchi S."/>
            <person name="Ikegami T."/>
            <person name="Kashiwagi K."/>
            <person name="Fujiwake S."/>
            <person name="Inoue K."/>
            <person name="Togawa Y."/>
            <person name="Izawa M."/>
            <person name="Ohara E."/>
            <person name="Watahiki M."/>
            <person name="Yoneda Y."/>
            <person name="Ishikawa T."/>
            <person name="Ozawa K."/>
            <person name="Tanaka T."/>
            <person name="Matsuura S."/>
            <person name="Kawai J."/>
            <person name="Okazaki Y."/>
            <person name="Muramatsu M."/>
            <person name="Inoue Y."/>
            <person name="Kira A."/>
            <person name="Hayashizaki Y."/>
        </authorList>
    </citation>
    <scope>NUCLEOTIDE SEQUENCE</scope>
    <source>
        <strain evidence="2">C57BL/6J</strain>
        <tissue evidence="2">Spinal cord</tissue>
    </source>
</reference>
<accession>Q8CA38</accession>
<gene>
    <name evidence="3" type="primary">Pi4k2a</name>
</gene>
<dbReference type="AGR" id="MGI:1934031"/>
<proteinExistence type="evidence at transcript level"/>
<evidence type="ECO:0000313" key="3">
    <source>
        <dbReference type="MGI" id="MGI:1934031"/>
    </source>
</evidence>
<reference evidence="2" key="5">
    <citation type="submission" date="2001-07" db="EMBL/GenBank/DDBJ databases">
        <authorList>
            <person name="Adachi J."/>
            <person name="Aizawa K."/>
            <person name="Akimura T."/>
            <person name="Arakawa T."/>
            <person name="Bono H."/>
            <person name="Carninci P."/>
            <person name="Fukuda S."/>
            <person name="Furuno M."/>
            <person name="Hanagaki T."/>
            <person name="Hara A."/>
            <person name="Hashizume W."/>
            <person name="Hayashida K."/>
            <person name="Hayatsu N."/>
            <person name="Hiramoto K."/>
            <person name="Hiraoka T."/>
            <person name="Hirozane T."/>
            <person name="Hori F."/>
            <person name="Imotani K."/>
            <person name="Ishii Y."/>
            <person name="Itoh M."/>
            <person name="Kagawa I."/>
            <person name="Kasukawa T."/>
            <person name="Katoh H."/>
            <person name="Kawai J."/>
            <person name="Kojima Y."/>
            <person name="Kondo S."/>
            <person name="Konno H."/>
            <person name="Kouda M."/>
            <person name="Koya S."/>
            <person name="Kurihara C."/>
            <person name="Matsuyama T."/>
            <person name="Miyazaki A."/>
            <person name="Murata M."/>
            <person name="Nakamura M."/>
            <person name="Nishi K."/>
            <person name="Nomura K."/>
            <person name="Numazaki R."/>
            <person name="Ohno M."/>
            <person name="Ohsato N."/>
            <person name="Okazaki Y."/>
            <person name="Saito R."/>
            <person name="Saitoh H."/>
            <person name="Sakai C."/>
            <person name="Sakai K."/>
            <person name="Sakazume N."/>
            <person name="Sano H."/>
            <person name="Sasaki D."/>
            <person name="Shibata K."/>
            <person name="Shinagawa A."/>
            <person name="Shiraki T."/>
            <person name="Sogabe Y."/>
            <person name="Tagami M."/>
            <person name="Tagawa A."/>
            <person name="Takahashi F."/>
            <person name="Takaku-Akahira S."/>
            <person name="Takeda Y."/>
            <person name="Tanaka T."/>
            <person name="Tomaru A."/>
            <person name="Toya T."/>
            <person name="Yasunishi A."/>
            <person name="Muramatsu M."/>
            <person name="Hayashizaki Y."/>
        </authorList>
    </citation>
    <scope>NUCLEOTIDE SEQUENCE</scope>
    <source>
        <strain evidence="2">C57BL/6J</strain>
        <tissue evidence="2">Spinal cord</tissue>
    </source>
</reference>
<organism evidence="2">
    <name type="scientific">Mus musculus</name>
    <name type="common">Mouse</name>
    <dbReference type="NCBI Taxonomy" id="10090"/>
    <lineage>
        <taxon>Eukaryota</taxon>
        <taxon>Metazoa</taxon>
        <taxon>Chordata</taxon>
        <taxon>Craniata</taxon>
        <taxon>Vertebrata</taxon>
        <taxon>Euteleostomi</taxon>
        <taxon>Mammalia</taxon>
        <taxon>Eutheria</taxon>
        <taxon>Euarchontoglires</taxon>
        <taxon>Glires</taxon>
        <taxon>Rodentia</taxon>
        <taxon>Myomorpha</taxon>
        <taxon>Muroidea</taxon>
        <taxon>Muridae</taxon>
        <taxon>Murinae</taxon>
        <taxon>Mus</taxon>
        <taxon>Mus</taxon>
    </lineage>
</organism>
<name>Q8CA38_MOUSE</name>
<reference evidence="2" key="6">
    <citation type="journal article" date="2002" name="Nature">
        <title>Analysis of the mouse transcriptome based on functional annotation of 60,770 full-length cDNAs.</title>
        <authorList>
            <consortium name="The FANTOM Consortium and the RIKEN Genome Exploration Research Group Phase I and II Team"/>
        </authorList>
    </citation>
    <scope>NUCLEOTIDE SEQUENCE</scope>
    <source>
        <strain evidence="2">C57BL/6J</strain>
        <tissue evidence="2">Spinal cord</tissue>
    </source>
</reference>
<feature type="region of interest" description="Disordered" evidence="1">
    <location>
        <begin position="43"/>
        <end position="64"/>
    </location>
</feature>
<evidence type="ECO:0000313" key="2">
    <source>
        <dbReference type="EMBL" id="BAC30427.1"/>
    </source>
</evidence>
<dbReference type="MGI" id="MGI:1934031">
    <property type="gene designation" value="Pi4k2a"/>
</dbReference>
<reference evidence="2" key="2">
    <citation type="journal article" date="2000" name="Genome Res.">
        <title>Normalization and subtraction of cap-trapper-selected cDNAs to prepare full-length cDNA libraries for rapid discovery of new genes.</title>
        <authorList>
            <person name="Carninci P."/>
            <person name="Shibata Y."/>
            <person name="Hayatsu N."/>
            <person name="Sugahara Y."/>
            <person name="Shibata K."/>
            <person name="Itoh M."/>
            <person name="Konno H."/>
            <person name="Okazaki Y."/>
            <person name="Muramatsu M."/>
            <person name="Hayashizaki Y."/>
        </authorList>
    </citation>
    <scope>NUCLEOTIDE SEQUENCE</scope>
    <source>
        <strain evidence="2">C57BL/6J</strain>
        <tissue evidence="2">Spinal cord</tissue>
    </source>
</reference>